<sequence length="100" mass="11586">MLPFHCTPLAAFKRDGKLYFLSLAYMCISPPVVYVGSRFPLISLLIYLFISSRFFFALWKNVRKQKRGGCSACISFLFILLDYTRFEGCCSFCCDCFTNR</sequence>
<dbReference type="EMBL" id="HE575324">
    <property type="protein sequence ID" value="CCC95099.1"/>
    <property type="molecule type" value="Genomic_DNA"/>
</dbReference>
<organism evidence="2">
    <name type="scientific">Trypanosoma congolense (strain IL3000)</name>
    <dbReference type="NCBI Taxonomy" id="1068625"/>
    <lineage>
        <taxon>Eukaryota</taxon>
        <taxon>Discoba</taxon>
        <taxon>Euglenozoa</taxon>
        <taxon>Kinetoplastea</taxon>
        <taxon>Metakinetoplastina</taxon>
        <taxon>Trypanosomatida</taxon>
        <taxon>Trypanosomatidae</taxon>
        <taxon>Trypanosoma</taxon>
        <taxon>Nannomonas</taxon>
    </lineage>
</organism>
<feature type="transmembrane region" description="Helical" evidence="1">
    <location>
        <begin position="41"/>
        <end position="59"/>
    </location>
</feature>
<dbReference type="AlphaFoldDB" id="G0V0C9"/>
<gene>
    <name evidence="2" type="ORF">TCIL3000_11_5090</name>
</gene>
<evidence type="ECO:0000313" key="2">
    <source>
        <dbReference type="EMBL" id="CCC95099.1"/>
    </source>
</evidence>
<reference evidence="2" key="1">
    <citation type="journal article" date="2012" name="Proc. Natl. Acad. Sci. U.S.A.">
        <title>Antigenic diversity is generated by distinct evolutionary mechanisms in African trypanosome species.</title>
        <authorList>
            <person name="Jackson A.P."/>
            <person name="Berry A."/>
            <person name="Aslett M."/>
            <person name="Allison H.C."/>
            <person name="Burton P."/>
            <person name="Vavrova-Anderson J."/>
            <person name="Brown R."/>
            <person name="Browne H."/>
            <person name="Corton N."/>
            <person name="Hauser H."/>
            <person name="Gamble J."/>
            <person name="Gilderthorp R."/>
            <person name="Marcello L."/>
            <person name="McQuillan J."/>
            <person name="Otto T.D."/>
            <person name="Quail M.A."/>
            <person name="Sanders M.J."/>
            <person name="van Tonder A."/>
            <person name="Ginger M.L."/>
            <person name="Field M.C."/>
            <person name="Barry J.D."/>
            <person name="Hertz-Fowler C."/>
            <person name="Berriman M."/>
        </authorList>
    </citation>
    <scope>NUCLEOTIDE SEQUENCE</scope>
    <source>
        <strain evidence="2">IL3000</strain>
    </source>
</reference>
<name>G0V0C9_TRYCI</name>
<keyword evidence="1" id="KW-0472">Membrane</keyword>
<keyword evidence="1" id="KW-1133">Transmembrane helix</keyword>
<keyword evidence="1" id="KW-0812">Transmembrane</keyword>
<accession>G0V0C9</accession>
<protein>
    <submittedName>
        <fullName evidence="2">Uncharacterized protein</fullName>
    </submittedName>
</protein>
<proteinExistence type="predicted"/>
<evidence type="ECO:0000256" key="1">
    <source>
        <dbReference type="SAM" id="Phobius"/>
    </source>
</evidence>